<dbReference type="InterPro" id="IPR008271">
    <property type="entry name" value="Ser/Thr_kinase_AS"/>
</dbReference>
<dbReference type="GO" id="GO:0007094">
    <property type="term" value="P:mitotic spindle assembly checkpoint signaling"/>
    <property type="evidence" value="ECO:0007669"/>
    <property type="project" value="TreeGrafter"/>
</dbReference>
<dbReference type="GO" id="GO:0005524">
    <property type="term" value="F:ATP binding"/>
    <property type="evidence" value="ECO:0007669"/>
    <property type="project" value="UniProtKB-UniRule"/>
</dbReference>
<keyword evidence="2" id="KW-0808">Transferase</keyword>
<feature type="binding site" evidence="6">
    <location>
        <position position="470"/>
    </location>
    <ligand>
        <name>ATP</name>
        <dbReference type="ChEBI" id="CHEBI:30616"/>
    </ligand>
</feature>
<feature type="domain" description="Protein kinase" evidence="8">
    <location>
        <begin position="442"/>
        <end position="733"/>
    </location>
</feature>
<dbReference type="PANTHER" id="PTHR22974">
    <property type="entry name" value="MIXED LINEAGE PROTEIN KINASE"/>
    <property type="match status" value="1"/>
</dbReference>
<feature type="compositionally biased region" description="Low complexity" evidence="7">
    <location>
        <begin position="58"/>
        <end position="71"/>
    </location>
</feature>
<dbReference type="InterPro" id="IPR000719">
    <property type="entry name" value="Prot_kinase_dom"/>
</dbReference>
<dbReference type="GO" id="GO:0005634">
    <property type="term" value="C:nucleus"/>
    <property type="evidence" value="ECO:0007669"/>
    <property type="project" value="TreeGrafter"/>
</dbReference>
<feature type="region of interest" description="Disordered" evidence="7">
    <location>
        <begin position="382"/>
        <end position="412"/>
    </location>
</feature>
<dbReference type="Proteomes" id="UP000799766">
    <property type="component" value="Unassembled WGS sequence"/>
</dbReference>
<keyword evidence="1" id="KW-0723">Serine/threonine-protein kinase</keyword>
<dbReference type="Gene3D" id="1.10.510.10">
    <property type="entry name" value="Transferase(Phosphotransferase) domain 1"/>
    <property type="match status" value="1"/>
</dbReference>
<gene>
    <name evidence="9" type="ORF">BDY21DRAFT_180271</name>
</gene>
<dbReference type="PANTHER" id="PTHR22974:SF21">
    <property type="entry name" value="DUAL SPECIFICITY PROTEIN KINASE TTK"/>
    <property type="match status" value="1"/>
</dbReference>
<evidence type="ECO:0000256" key="1">
    <source>
        <dbReference type="ARBA" id="ARBA00022527"/>
    </source>
</evidence>
<feature type="compositionally biased region" description="Gly residues" evidence="7">
    <location>
        <begin position="269"/>
        <end position="288"/>
    </location>
</feature>
<dbReference type="PROSITE" id="PS50011">
    <property type="entry name" value="PROTEIN_KINASE_DOM"/>
    <property type="match status" value="1"/>
</dbReference>
<dbReference type="CDD" id="cd14131">
    <property type="entry name" value="PKc_Mps1"/>
    <property type="match status" value="1"/>
</dbReference>
<dbReference type="InterPro" id="IPR017441">
    <property type="entry name" value="Protein_kinase_ATP_BS"/>
</dbReference>
<reference evidence="9" key="1">
    <citation type="journal article" date="2020" name="Stud. Mycol.">
        <title>101 Dothideomycetes genomes: a test case for predicting lifestyles and emergence of pathogens.</title>
        <authorList>
            <person name="Haridas S."/>
            <person name="Albert R."/>
            <person name="Binder M."/>
            <person name="Bloem J."/>
            <person name="Labutti K."/>
            <person name="Salamov A."/>
            <person name="Andreopoulos B."/>
            <person name="Baker S."/>
            <person name="Barry K."/>
            <person name="Bills G."/>
            <person name="Bluhm B."/>
            <person name="Cannon C."/>
            <person name="Castanera R."/>
            <person name="Culley D."/>
            <person name="Daum C."/>
            <person name="Ezra D."/>
            <person name="Gonzalez J."/>
            <person name="Henrissat B."/>
            <person name="Kuo A."/>
            <person name="Liang C."/>
            <person name="Lipzen A."/>
            <person name="Lutzoni F."/>
            <person name="Magnuson J."/>
            <person name="Mondo S."/>
            <person name="Nolan M."/>
            <person name="Ohm R."/>
            <person name="Pangilinan J."/>
            <person name="Park H.-J."/>
            <person name="Ramirez L."/>
            <person name="Alfaro M."/>
            <person name="Sun H."/>
            <person name="Tritt A."/>
            <person name="Yoshinaga Y."/>
            <person name="Zwiers L.-H."/>
            <person name="Turgeon B."/>
            <person name="Goodwin S."/>
            <person name="Spatafora J."/>
            <person name="Crous P."/>
            <person name="Grigoriev I."/>
        </authorList>
    </citation>
    <scope>NUCLEOTIDE SEQUENCE</scope>
    <source>
        <strain evidence="9">ATCC 16933</strain>
    </source>
</reference>
<feature type="compositionally biased region" description="Low complexity" evidence="7">
    <location>
        <begin position="173"/>
        <end position="188"/>
    </location>
</feature>
<feature type="compositionally biased region" description="Polar residues" evidence="7">
    <location>
        <begin position="32"/>
        <end position="43"/>
    </location>
</feature>
<dbReference type="GO" id="GO:0034501">
    <property type="term" value="P:protein localization to kinetochore"/>
    <property type="evidence" value="ECO:0007669"/>
    <property type="project" value="TreeGrafter"/>
</dbReference>
<dbReference type="SMART" id="SM00220">
    <property type="entry name" value="S_TKc"/>
    <property type="match status" value="1"/>
</dbReference>
<accession>A0A6A6P797</accession>
<keyword evidence="10" id="KW-1185">Reference proteome</keyword>
<feature type="region of interest" description="Disordered" evidence="7">
    <location>
        <begin position="338"/>
        <end position="360"/>
    </location>
</feature>
<dbReference type="SUPFAM" id="SSF56112">
    <property type="entry name" value="Protein kinase-like (PK-like)"/>
    <property type="match status" value="1"/>
</dbReference>
<evidence type="ECO:0000256" key="5">
    <source>
        <dbReference type="ARBA" id="ARBA00022840"/>
    </source>
</evidence>
<sequence length="798" mass="86426">MVFGSSISSNYMAAASPTPLPAGYGSRLMRQPSRNHQQQQGLNLPTRPHHHQHHHLSRGSSSSRTGSPLSSLAHSNGFAAGQSGIDQLNIGAGDSSEDDEPAPAPQLSRYAEALLAAEQQNINSGIGAGGSAAGLGLGGRPGSSSGPETDAARWSPSHQPAQHASRKLRVYRTASAAAVSTTGAGNAAREGSARAESQEPQYHSSQPNPHQYQHHHHSGSNTPVHGGQEMITPFPHRSVRVRPTGLMKGPPIRGKQRRTPQSDPDKGGGIDGGSAGMNQGAGDGGNVGSGRRDDAGASVLGGHDAEAKEQPAHNAQAPAQGTDVAALDQENAPASIMKAQPHPLSGTTLKEDQQPDSMMKPMKIDEPAQQKRAVVRIRDDHQHQQHKPLAELAVNTPRRAPPPAPAPPPKMSMLEAATSAAGASAAKTKRRRHHMAVNGKNYSLMGRIGKGGSSEVYRVMAENGRAFALKRVKLDGADEAAVRGYKGEIDLLNDLKDVDRVVRLYDFEVDEEKNSLGVLMELGESDLAKLLRTKLESERPMLDLSFTRYYWKEMLECVASVHEHDIVHSDLKPANFLMVQGCLKLIDFGIASAIDTDITLNVHRDSHVGTPNYMSPESLEDTNRHVAAASNGGALPQQLPKMMKLGKPSDVWSLGCILYQMTYGRPPFAHIPNQISRVMAIMNRNHVITFPERGVGDVRVPGCLRRTLRRCLQRDPQARPTVHQLLSAGDEFLYPDQFEAGEDGDEVLRINKEVLGQMFSRIVERCRDEKRPPPSEHEIHVQYPASFYAKIKELMEKG</sequence>
<dbReference type="GO" id="GO:0000776">
    <property type="term" value="C:kinetochore"/>
    <property type="evidence" value="ECO:0007669"/>
    <property type="project" value="TreeGrafter"/>
</dbReference>
<evidence type="ECO:0000256" key="7">
    <source>
        <dbReference type="SAM" id="MobiDB-lite"/>
    </source>
</evidence>
<dbReference type="Pfam" id="PF00069">
    <property type="entry name" value="Pkinase"/>
    <property type="match status" value="1"/>
</dbReference>
<proteinExistence type="predicted"/>
<organism evidence="9 10">
    <name type="scientific">Lineolata rhizophorae</name>
    <dbReference type="NCBI Taxonomy" id="578093"/>
    <lineage>
        <taxon>Eukaryota</taxon>
        <taxon>Fungi</taxon>
        <taxon>Dikarya</taxon>
        <taxon>Ascomycota</taxon>
        <taxon>Pezizomycotina</taxon>
        <taxon>Dothideomycetes</taxon>
        <taxon>Dothideomycetes incertae sedis</taxon>
        <taxon>Lineolatales</taxon>
        <taxon>Lineolataceae</taxon>
        <taxon>Lineolata</taxon>
    </lineage>
</organism>
<dbReference type="AlphaFoldDB" id="A0A6A6P797"/>
<dbReference type="InterPro" id="IPR011009">
    <property type="entry name" value="Kinase-like_dom_sf"/>
</dbReference>
<evidence type="ECO:0000313" key="10">
    <source>
        <dbReference type="Proteomes" id="UP000799766"/>
    </source>
</evidence>
<evidence type="ECO:0000259" key="8">
    <source>
        <dbReference type="PROSITE" id="PS50011"/>
    </source>
</evidence>
<dbReference type="PROSITE" id="PS00107">
    <property type="entry name" value="PROTEIN_KINASE_ATP"/>
    <property type="match status" value="1"/>
</dbReference>
<dbReference type="GO" id="GO:0004674">
    <property type="term" value="F:protein serine/threonine kinase activity"/>
    <property type="evidence" value="ECO:0007669"/>
    <property type="project" value="UniProtKB-KW"/>
</dbReference>
<dbReference type="GO" id="GO:0033316">
    <property type="term" value="P:meiotic spindle assembly checkpoint signaling"/>
    <property type="evidence" value="ECO:0007669"/>
    <property type="project" value="TreeGrafter"/>
</dbReference>
<evidence type="ECO:0000313" key="9">
    <source>
        <dbReference type="EMBL" id="KAF2459886.1"/>
    </source>
</evidence>
<dbReference type="GO" id="GO:0004712">
    <property type="term" value="F:protein serine/threonine/tyrosine kinase activity"/>
    <property type="evidence" value="ECO:0007669"/>
    <property type="project" value="TreeGrafter"/>
</dbReference>
<dbReference type="FunFam" id="3.30.200.20:FF:000131">
    <property type="entry name" value="Dual specificity protein kinase TTK"/>
    <property type="match status" value="1"/>
</dbReference>
<dbReference type="EMBL" id="MU001674">
    <property type="protein sequence ID" value="KAF2459886.1"/>
    <property type="molecule type" value="Genomic_DNA"/>
</dbReference>
<feature type="region of interest" description="Disordered" evidence="7">
    <location>
        <begin position="22"/>
        <end position="104"/>
    </location>
</feature>
<name>A0A6A6P797_9PEZI</name>
<keyword evidence="3 6" id="KW-0547">Nucleotide-binding</keyword>
<feature type="compositionally biased region" description="Pro residues" evidence="7">
    <location>
        <begin position="399"/>
        <end position="410"/>
    </location>
</feature>
<keyword evidence="4 9" id="KW-0418">Kinase</keyword>
<evidence type="ECO:0000256" key="3">
    <source>
        <dbReference type="ARBA" id="ARBA00022741"/>
    </source>
</evidence>
<dbReference type="Gene3D" id="3.30.200.20">
    <property type="entry name" value="Phosphorylase Kinase, domain 1"/>
    <property type="match status" value="1"/>
</dbReference>
<dbReference type="InterPro" id="IPR027084">
    <property type="entry name" value="Mps1_cat"/>
</dbReference>
<dbReference type="PROSITE" id="PS00108">
    <property type="entry name" value="PROTEIN_KINASE_ST"/>
    <property type="match status" value="1"/>
</dbReference>
<dbReference type="OrthoDB" id="20524at2759"/>
<evidence type="ECO:0000256" key="2">
    <source>
        <dbReference type="ARBA" id="ARBA00022679"/>
    </source>
</evidence>
<keyword evidence="5 6" id="KW-0067">ATP-binding</keyword>
<evidence type="ECO:0000256" key="6">
    <source>
        <dbReference type="PROSITE-ProRule" id="PRU10141"/>
    </source>
</evidence>
<feature type="compositionally biased region" description="Basic residues" evidence="7">
    <location>
        <begin position="47"/>
        <end position="57"/>
    </location>
</feature>
<dbReference type="GO" id="GO:0098813">
    <property type="term" value="P:nuclear chromosome segregation"/>
    <property type="evidence" value="ECO:0007669"/>
    <property type="project" value="UniProtKB-ARBA"/>
</dbReference>
<feature type="region of interest" description="Disordered" evidence="7">
    <location>
        <begin position="133"/>
        <end position="299"/>
    </location>
</feature>
<evidence type="ECO:0000256" key="4">
    <source>
        <dbReference type="ARBA" id="ARBA00022777"/>
    </source>
</evidence>
<protein>
    <submittedName>
        <fullName evidence="9">Kinase-like domain-containing protein</fullName>
    </submittedName>
</protein>